<keyword evidence="2 4" id="KW-0067">ATP-binding</keyword>
<dbReference type="GO" id="GO:0016887">
    <property type="term" value="F:ATP hydrolysis activity"/>
    <property type="evidence" value="ECO:0007669"/>
    <property type="project" value="InterPro"/>
</dbReference>
<evidence type="ECO:0000259" key="3">
    <source>
        <dbReference type="PROSITE" id="PS50893"/>
    </source>
</evidence>
<dbReference type="SUPFAM" id="SSF52540">
    <property type="entry name" value="P-loop containing nucleoside triphosphate hydrolases"/>
    <property type="match status" value="1"/>
</dbReference>
<dbReference type="PROSITE" id="PS00211">
    <property type="entry name" value="ABC_TRANSPORTER_1"/>
    <property type="match status" value="1"/>
</dbReference>
<accession>A0A1V3FFF4</accession>
<gene>
    <name evidence="4" type="ORF">BO219_13100</name>
</gene>
<protein>
    <submittedName>
        <fullName evidence="4">ABC transporter ATP-binding protein</fullName>
    </submittedName>
</protein>
<evidence type="ECO:0000313" key="4">
    <source>
        <dbReference type="EMBL" id="OOE00385.1"/>
    </source>
</evidence>
<keyword evidence="5" id="KW-1185">Reference proteome</keyword>
<sequence length="242" mass="27071">MSKEVCIRVENVSKSFGKKQVIQDVTFEIYKGEIFGMLGPSGAGKTTIVKMMAGIDEASKGTIFVFDTKMPHLQMMKRIGFMAQSDALYNDLTALENLQFFAMIYGLKGSKQKKRIEEVAELVNLTNDLKKPVHAYSGGMKRRLSLAVALLHNPDLLILDEPTVGIDPVLRQAIWEELRRIQEKGTTIVVTTHVMDEAEKCQRLAMIRDGRLIAVGSPEDLKKETNSRTIEEAFLYFGGARA</sequence>
<dbReference type="AlphaFoldDB" id="A0A1V3FFF4"/>
<dbReference type="PANTHER" id="PTHR43038">
    <property type="entry name" value="ATP-BINDING CASSETTE, SUB-FAMILY H, MEMBER 1"/>
    <property type="match status" value="1"/>
</dbReference>
<dbReference type="RefSeq" id="WP_077429848.1">
    <property type="nucleotide sequence ID" value="NZ_MQAD01000030.1"/>
</dbReference>
<dbReference type="InterPro" id="IPR003439">
    <property type="entry name" value="ABC_transporter-like_ATP-bd"/>
</dbReference>
<dbReference type="CDD" id="cd03263">
    <property type="entry name" value="ABC_subfamily_A"/>
    <property type="match status" value="1"/>
</dbReference>
<evidence type="ECO:0000313" key="5">
    <source>
        <dbReference type="Proteomes" id="UP000188458"/>
    </source>
</evidence>
<dbReference type="GO" id="GO:0005524">
    <property type="term" value="F:ATP binding"/>
    <property type="evidence" value="ECO:0007669"/>
    <property type="project" value="UniProtKB-KW"/>
</dbReference>
<dbReference type="PROSITE" id="PS50893">
    <property type="entry name" value="ABC_TRANSPORTER_2"/>
    <property type="match status" value="1"/>
</dbReference>
<dbReference type="Gene3D" id="3.40.50.300">
    <property type="entry name" value="P-loop containing nucleotide triphosphate hydrolases"/>
    <property type="match status" value="1"/>
</dbReference>
<dbReference type="InterPro" id="IPR017871">
    <property type="entry name" value="ABC_transporter-like_CS"/>
</dbReference>
<dbReference type="SMART" id="SM00382">
    <property type="entry name" value="AAA"/>
    <property type="match status" value="1"/>
</dbReference>
<dbReference type="Proteomes" id="UP000188458">
    <property type="component" value="Unassembled WGS sequence"/>
</dbReference>
<feature type="domain" description="ABC transporter" evidence="3">
    <location>
        <begin position="7"/>
        <end position="234"/>
    </location>
</feature>
<name>A0A1V3FFF4_9BACL</name>
<dbReference type="InterPro" id="IPR027417">
    <property type="entry name" value="P-loop_NTPase"/>
</dbReference>
<comment type="caution">
    <text evidence="4">The sequence shown here is derived from an EMBL/GenBank/DDBJ whole genome shotgun (WGS) entry which is preliminary data.</text>
</comment>
<evidence type="ECO:0000256" key="2">
    <source>
        <dbReference type="ARBA" id="ARBA00022840"/>
    </source>
</evidence>
<keyword evidence="1" id="KW-0547">Nucleotide-binding</keyword>
<reference evidence="5" key="1">
    <citation type="submission" date="2016-11" db="EMBL/GenBank/DDBJ databases">
        <title>Draft genome sequence of Anoxybacillus sp. strain 103 isolated from the Qarvajar hot spring in Nagorno-Karabach.</title>
        <authorList>
            <person name="Hovhannisyan P."/>
            <person name="Panosyan H."/>
            <person name="Birkeland N.-K."/>
        </authorList>
    </citation>
    <scope>NUCLEOTIDE SEQUENCE [LARGE SCALE GENOMIC DNA]</scope>
    <source>
        <strain evidence="5">103</strain>
    </source>
</reference>
<dbReference type="Pfam" id="PF00005">
    <property type="entry name" value="ABC_tran"/>
    <property type="match status" value="1"/>
</dbReference>
<organism evidence="4 5">
    <name type="scientific">Anoxybacillus kestanbolensis</name>
    <dbReference type="NCBI Taxonomy" id="227476"/>
    <lineage>
        <taxon>Bacteria</taxon>
        <taxon>Bacillati</taxon>
        <taxon>Bacillota</taxon>
        <taxon>Bacilli</taxon>
        <taxon>Bacillales</taxon>
        <taxon>Anoxybacillaceae</taxon>
        <taxon>Anoxybacillus</taxon>
    </lineage>
</organism>
<proteinExistence type="predicted"/>
<dbReference type="InterPro" id="IPR003593">
    <property type="entry name" value="AAA+_ATPase"/>
</dbReference>
<evidence type="ECO:0000256" key="1">
    <source>
        <dbReference type="ARBA" id="ARBA00022741"/>
    </source>
</evidence>
<dbReference type="PANTHER" id="PTHR43038:SF3">
    <property type="entry name" value="ABC TRANSPORTER G FAMILY MEMBER 20 ISOFORM X1"/>
    <property type="match status" value="1"/>
</dbReference>
<dbReference type="EMBL" id="MQAD01000030">
    <property type="protein sequence ID" value="OOE00385.1"/>
    <property type="molecule type" value="Genomic_DNA"/>
</dbReference>